<evidence type="ECO:0000313" key="2">
    <source>
        <dbReference type="EMBL" id="CAG7581564.1"/>
    </source>
</evidence>
<name>A0A8D9CAU4_9VIRU</name>
<reference evidence="2" key="1">
    <citation type="submission" date="2021-06" db="EMBL/GenBank/DDBJ databases">
        <authorList>
            <person name="Gannon L."/>
            <person name="Redgwell R T."/>
            <person name="Michniewski S."/>
            <person name="Harrison D C."/>
            <person name="Millard A."/>
        </authorList>
    </citation>
    <scope>NUCLEOTIDE SEQUENCE</scope>
</reference>
<dbReference type="EMBL" id="OU342829">
    <property type="protein sequence ID" value="CAG7581564.1"/>
    <property type="molecule type" value="Genomic_DNA"/>
</dbReference>
<organism evidence="2">
    <name type="scientific">uncultured marine phage</name>
    <dbReference type="NCBI Taxonomy" id="707152"/>
    <lineage>
        <taxon>Viruses</taxon>
        <taxon>environmental samples</taxon>
    </lineage>
</organism>
<evidence type="ECO:0000259" key="1">
    <source>
        <dbReference type="Pfam" id="PF13539"/>
    </source>
</evidence>
<accession>A0A8D9CAU4</accession>
<dbReference type="InterPro" id="IPR039561">
    <property type="entry name" value="Peptidase_M15C"/>
</dbReference>
<sequence length="176" mass="20730">MKKKDFIKKLIENEIINVNVKYVDFFGNTKWGSIEVNREIKPQVRAVFDELYDLKFPIYHVGKAEGRTDEQIILENHSTGYNFRTVLGQKRLSKHAFGLAVDINPKNNPVKPSKMAHVYDDSIQDGKIDQKIVDLFKKHGFKWGGEIFGKRFWDSHHFEVDYKSYHYTLNEIYEKS</sequence>
<dbReference type="SUPFAM" id="SSF55166">
    <property type="entry name" value="Hedgehog/DD-peptidase"/>
    <property type="match status" value="1"/>
</dbReference>
<dbReference type="Pfam" id="PF13539">
    <property type="entry name" value="Peptidase_M15_4"/>
    <property type="match status" value="1"/>
</dbReference>
<keyword evidence="2" id="KW-0378">Hydrolase</keyword>
<gene>
    <name evidence="2" type="ORF">SLAVMIC_00904</name>
</gene>
<feature type="domain" description="Peptidase M15C" evidence="1">
    <location>
        <begin position="88"/>
        <end position="160"/>
    </location>
</feature>
<protein>
    <submittedName>
        <fullName evidence="2">Putative hydrolase</fullName>
    </submittedName>
</protein>
<dbReference type="InterPro" id="IPR009045">
    <property type="entry name" value="Zn_M74/Hedgehog-like"/>
</dbReference>
<dbReference type="GO" id="GO:0008233">
    <property type="term" value="F:peptidase activity"/>
    <property type="evidence" value="ECO:0007669"/>
    <property type="project" value="InterPro"/>
</dbReference>
<dbReference type="Gene3D" id="3.30.1380.10">
    <property type="match status" value="1"/>
</dbReference>
<proteinExistence type="predicted"/>